<feature type="transmembrane region" description="Helical" evidence="1">
    <location>
        <begin position="81"/>
        <end position="100"/>
    </location>
</feature>
<name>A0A3M7TY49_9BACI</name>
<organism evidence="2 3">
    <name type="scientific">Alteribacter keqinensis</name>
    <dbReference type="NCBI Taxonomy" id="2483800"/>
    <lineage>
        <taxon>Bacteria</taxon>
        <taxon>Bacillati</taxon>
        <taxon>Bacillota</taxon>
        <taxon>Bacilli</taxon>
        <taxon>Bacillales</taxon>
        <taxon>Bacillaceae</taxon>
        <taxon>Alteribacter</taxon>
    </lineage>
</organism>
<reference evidence="2 3" key="1">
    <citation type="submission" date="2018-10" db="EMBL/GenBank/DDBJ databases">
        <title>Bacillus Keqinensis sp. nov., a moderately halophilic bacterium isolated from a saline-alkaline lake.</title>
        <authorList>
            <person name="Wang H."/>
        </authorList>
    </citation>
    <scope>NUCLEOTIDE SEQUENCE [LARGE SCALE GENOMIC DNA]</scope>
    <source>
        <strain evidence="2 3">KQ-3</strain>
    </source>
</reference>
<dbReference type="RefSeq" id="WP_122897752.1">
    <property type="nucleotide sequence ID" value="NZ_RHIB01000001.1"/>
</dbReference>
<dbReference type="Proteomes" id="UP000278746">
    <property type="component" value="Unassembled WGS sequence"/>
</dbReference>
<dbReference type="InterPro" id="IPR017259">
    <property type="entry name" value="UCP037672"/>
</dbReference>
<keyword evidence="1" id="KW-1133">Transmembrane helix</keyword>
<feature type="transmembrane region" description="Helical" evidence="1">
    <location>
        <begin position="112"/>
        <end position="131"/>
    </location>
</feature>
<evidence type="ECO:0000256" key="1">
    <source>
        <dbReference type="SAM" id="Phobius"/>
    </source>
</evidence>
<evidence type="ECO:0000313" key="2">
    <source>
        <dbReference type="EMBL" id="RNA70199.1"/>
    </source>
</evidence>
<keyword evidence="3" id="KW-1185">Reference proteome</keyword>
<evidence type="ECO:0000313" key="3">
    <source>
        <dbReference type="Proteomes" id="UP000278746"/>
    </source>
</evidence>
<comment type="caution">
    <text evidence="2">The sequence shown here is derived from an EMBL/GenBank/DDBJ whole genome shotgun (WGS) entry which is preliminary data.</text>
</comment>
<keyword evidence="1" id="KW-0812">Transmembrane</keyword>
<feature type="transmembrane region" description="Helical" evidence="1">
    <location>
        <begin position="6"/>
        <end position="23"/>
    </location>
</feature>
<dbReference type="AlphaFoldDB" id="A0A3M7TY49"/>
<accession>A0A3M7TY49</accession>
<gene>
    <name evidence="2" type="ORF">EBO34_09810</name>
</gene>
<dbReference type="OrthoDB" id="2082701at2"/>
<keyword evidence="1" id="KW-0472">Membrane</keyword>
<sequence>MLIAITIQLFSFLIIWIPAYFIYKKGVYMLLSGFNTKPEEEQQRLIENGYPQAVGKAMMNSSYILLAGAVLAFFVEPDFAVVVSWLVWMLYLFIRLITLSKLDNSKTKKRNLSILIGAMVFSIILVAVVFLEGEREPRFTVSDQSVAVSGRHGVEWSLEEITDIDLVGEVPEIRSKMNGYSFMERRRGHFSIEGLGRGRLFVHTGTPPFLYLERDDDFLFVNSKDPAKTEQWFQQVRGSVE</sequence>
<dbReference type="Pfam" id="PF12650">
    <property type="entry name" value="DUF3784"/>
    <property type="match status" value="1"/>
</dbReference>
<protein>
    <submittedName>
        <fullName evidence="2">DUF3784 domain-containing protein</fullName>
    </submittedName>
</protein>
<proteinExistence type="predicted"/>
<feature type="transmembrane region" description="Helical" evidence="1">
    <location>
        <begin position="57"/>
        <end position="75"/>
    </location>
</feature>
<dbReference type="EMBL" id="RHIB01000001">
    <property type="protein sequence ID" value="RNA70199.1"/>
    <property type="molecule type" value="Genomic_DNA"/>
</dbReference>